<feature type="region of interest" description="Disordered" evidence="1">
    <location>
        <begin position="256"/>
        <end position="275"/>
    </location>
</feature>
<dbReference type="AlphaFoldDB" id="A0A0C9VII0"/>
<accession>A0A0C9VII0</accession>
<feature type="compositionally biased region" description="Basic residues" evidence="1">
    <location>
        <begin position="104"/>
        <end position="118"/>
    </location>
</feature>
<keyword evidence="3" id="KW-1185">Reference proteome</keyword>
<evidence type="ECO:0000313" key="3">
    <source>
        <dbReference type="Proteomes" id="UP000054279"/>
    </source>
</evidence>
<feature type="compositionally biased region" description="Acidic residues" evidence="1">
    <location>
        <begin position="127"/>
        <end position="136"/>
    </location>
</feature>
<proteinExistence type="predicted"/>
<protein>
    <submittedName>
        <fullName evidence="2">Unplaced genomic scaffold SPHSTscaffold_97, whole genome shotgun sequence</fullName>
    </submittedName>
</protein>
<feature type="compositionally biased region" description="Basic and acidic residues" evidence="1">
    <location>
        <begin position="62"/>
        <end position="96"/>
    </location>
</feature>
<evidence type="ECO:0000313" key="2">
    <source>
        <dbReference type="EMBL" id="KIJ37121.1"/>
    </source>
</evidence>
<feature type="region of interest" description="Disordered" evidence="1">
    <location>
        <begin position="60"/>
        <end position="138"/>
    </location>
</feature>
<reference evidence="2 3" key="1">
    <citation type="submission" date="2014-06" db="EMBL/GenBank/DDBJ databases">
        <title>Evolutionary Origins and Diversification of the Mycorrhizal Mutualists.</title>
        <authorList>
            <consortium name="DOE Joint Genome Institute"/>
            <consortium name="Mycorrhizal Genomics Consortium"/>
            <person name="Kohler A."/>
            <person name="Kuo A."/>
            <person name="Nagy L.G."/>
            <person name="Floudas D."/>
            <person name="Copeland A."/>
            <person name="Barry K.W."/>
            <person name="Cichocki N."/>
            <person name="Veneault-Fourrey C."/>
            <person name="LaButti K."/>
            <person name="Lindquist E.A."/>
            <person name="Lipzen A."/>
            <person name="Lundell T."/>
            <person name="Morin E."/>
            <person name="Murat C."/>
            <person name="Riley R."/>
            <person name="Ohm R."/>
            <person name="Sun H."/>
            <person name="Tunlid A."/>
            <person name="Henrissat B."/>
            <person name="Grigoriev I.V."/>
            <person name="Hibbett D.S."/>
            <person name="Martin F."/>
        </authorList>
    </citation>
    <scope>NUCLEOTIDE SEQUENCE [LARGE SCALE GENOMIC DNA]</scope>
    <source>
        <strain evidence="2 3">SS14</strain>
    </source>
</reference>
<dbReference type="HOGENOM" id="CLU_041952_0_0_1"/>
<gene>
    <name evidence="2" type="ORF">M422DRAFT_260511</name>
</gene>
<dbReference type="EMBL" id="KN837172">
    <property type="protein sequence ID" value="KIJ37121.1"/>
    <property type="molecule type" value="Genomic_DNA"/>
</dbReference>
<organism evidence="2 3">
    <name type="scientific">Sphaerobolus stellatus (strain SS14)</name>
    <dbReference type="NCBI Taxonomy" id="990650"/>
    <lineage>
        <taxon>Eukaryota</taxon>
        <taxon>Fungi</taxon>
        <taxon>Dikarya</taxon>
        <taxon>Basidiomycota</taxon>
        <taxon>Agaricomycotina</taxon>
        <taxon>Agaricomycetes</taxon>
        <taxon>Phallomycetidae</taxon>
        <taxon>Geastrales</taxon>
        <taxon>Sphaerobolaceae</taxon>
        <taxon>Sphaerobolus</taxon>
    </lineage>
</organism>
<dbReference type="Proteomes" id="UP000054279">
    <property type="component" value="Unassembled WGS sequence"/>
</dbReference>
<evidence type="ECO:0000256" key="1">
    <source>
        <dbReference type="SAM" id="MobiDB-lite"/>
    </source>
</evidence>
<name>A0A0C9VII0_SPHS4</name>
<sequence length="275" mass="31447">MTDLELPAHMLAGKASTDVIRMEEIPKFDGPAPKLSFDNPYEDEEDRLNKLLDAEVVAASRRKAEEAARAQSKAREDEAREKEKKKELEKEKEKEVGLSGQAKGKARKMPRTPKKITPKKTQNDVQSESEEDEDEDKPQSCIYCMKKTIPCVPQTGKKTAWAIMEGTKQIVESVWKLAGLGRHWDAGHLEVIWHDHQRFMMEIEQRAVVDSAAVDARVLQLLELKSKGVEILKELEKRIRAKRDLVQATQKEQLDDLTGRMDNIQNSHARDQKKR</sequence>